<evidence type="ECO:0000256" key="9">
    <source>
        <dbReference type="ARBA" id="ARBA00023125"/>
    </source>
</evidence>
<dbReference type="SUPFAM" id="SSF57716">
    <property type="entry name" value="Glucocorticoid receptor-like (DNA-binding domain)"/>
    <property type="match status" value="1"/>
</dbReference>
<evidence type="ECO:0000256" key="5">
    <source>
        <dbReference type="ARBA" id="ARBA00022763"/>
    </source>
</evidence>
<dbReference type="GO" id="GO:0140078">
    <property type="term" value="F:class I DNA-(apurinic or apyrimidinic site) endonuclease activity"/>
    <property type="evidence" value="ECO:0007669"/>
    <property type="project" value="UniProtKB-EC"/>
</dbReference>
<keyword evidence="17" id="KW-0540">Nuclease</keyword>
<keyword evidence="5" id="KW-0227">DNA damage</keyword>
<evidence type="ECO:0000259" key="16">
    <source>
        <dbReference type="PROSITE" id="PS51066"/>
    </source>
</evidence>
<dbReference type="Pfam" id="PF06831">
    <property type="entry name" value="H2TH"/>
    <property type="match status" value="1"/>
</dbReference>
<dbReference type="GO" id="GO:0000703">
    <property type="term" value="F:oxidized pyrimidine nucleobase lesion DNA N-glycosylase activity"/>
    <property type="evidence" value="ECO:0007669"/>
    <property type="project" value="TreeGrafter"/>
</dbReference>
<evidence type="ECO:0000256" key="2">
    <source>
        <dbReference type="ARBA" id="ARBA00009409"/>
    </source>
</evidence>
<dbReference type="OrthoDB" id="9800855at2"/>
<dbReference type="SMART" id="SM01232">
    <property type="entry name" value="H2TH"/>
    <property type="match status" value="1"/>
</dbReference>
<comment type="similarity">
    <text evidence="2">Belongs to the FPG family.</text>
</comment>
<evidence type="ECO:0000256" key="1">
    <source>
        <dbReference type="ARBA" id="ARBA00001947"/>
    </source>
</evidence>
<evidence type="ECO:0000256" key="3">
    <source>
        <dbReference type="ARBA" id="ARBA00012720"/>
    </source>
</evidence>
<dbReference type="EMBL" id="PVUE01000017">
    <property type="protein sequence ID" value="PRZ40423.1"/>
    <property type="molecule type" value="Genomic_DNA"/>
</dbReference>
<evidence type="ECO:0000256" key="10">
    <source>
        <dbReference type="ARBA" id="ARBA00023204"/>
    </source>
</evidence>
<dbReference type="GO" id="GO:0008270">
    <property type="term" value="F:zinc ion binding"/>
    <property type="evidence" value="ECO:0007669"/>
    <property type="project" value="UniProtKB-KW"/>
</dbReference>
<protein>
    <recommendedName>
        <fullName evidence="3">DNA-(apurinic or apyrimidinic site) lyase</fullName>
        <ecNumber evidence="3">4.2.99.18</ecNumber>
    </recommendedName>
</protein>
<evidence type="ECO:0000256" key="4">
    <source>
        <dbReference type="ARBA" id="ARBA00022723"/>
    </source>
</evidence>
<organism evidence="17 18">
    <name type="scientific">Antricoccus suffuscus</name>
    <dbReference type="NCBI Taxonomy" id="1629062"/>
    <lineage>
        <taxon>Bacteria</taxon>
        <taxon>Bacillati</taxon>
        <taxon>Actinomycetota</taxon>
        <taxon>Actinomycetes</taxon>
        <taxon>Geodermatophilales</taxon>
        <taxon>Antricoccaceae</taxon>
        <taxon>Antricoccus</taxon>
    </lineage>
</organism>
<dbReference type="Proteomes" id="UP000237752">
    <property type="component" value="Unassembled WGS sequence"/>
</dbReference>
<dbReference type="FunFam" id="1.10.8.50:FF:000003">
    <property type="entry name" value="Formamidopyrimidine-DNA glycosylase"/>
    <property type="match status" value="1"/>
</dbReference>
<evidence type="ECO:0000256" key="14">
    <source>
        <dbReference type="ARBA" id="ARBA00044632"/>
    </source>
</evidence>
<dbReference type="InterPro" id="IPR000214">
    <property type="entry name" value="Znf_DNA_glyclase/AP_lyase"/>
</dbReference>
<keyword evidence="12" id="KW-0511">Multifunctional enzyme</keyword>
<dbReference type="EC" id="4.2.99.18" evidence="3"/>
<keyword evidence="17" id="KW-0255">Endonuclease</keyword>
<keyword evidence="8" id="KW-0862">Zinc</keyword>
<keyword evidence="13" id="KW-0326">Glycosidase</keyword>
<evidence type="ECO:0000256" key="11">
    <source>
        <dbReference type="ARBA" id="ARBA00023239"/>
    </source>
</evidence>
<dbReference type="GO" id="GO:0006284">
    <property type="term" value="P:base-excision repair"/>
    <property type="evidence" value="ECO:0007669"/>
    <property type="project" value="InterPro"/>
</dbReference>
<dbReference type="GO" id="GO:0003690">
    <property type="term" value="F:double-stranded DNA binding"/>
    <property type="evidence" value="ECO:0007669"/>
    <property type="project" value="UniProtKB-ARBA"/>
</dbReference>
<dbReference type="GO" id="GO:0006979">
    <property type="term" value="P:response to oxidative stress"/>
    <property type="evidence" value="ECO:0007669"/>
    <property type="project" value="UniProtKB-ARBA"/>
</dbReference>
<keyword evidence="10" id="KW-0234">DNA repair</keyword>
<dbReference type="InterPro" id="IPR012319">
    <property type="entry name" value="FPG_cat"/>
</dbReference>
<dbReference type="RefSeq" id="WP_106350280.1">
    <property type="nucleotide sequence ID" value="NZ_PVUE01000017.1"/>
</dbReference>
<reference evidence="17 18" key="1">
    <citation type="submission" date="2018-03" db="EMBL/GenBank/DDBJ databases">
        <title>Genomic Encyclopedia of Archaeal and Bacterial Type Strains, Phase II (KMG-II): from individual species to whole genera.</title>
        <authorList>
            <person name="Goeker M."/>
        </authorList>
    </citation>
    <scope>NUCLEOTIDE SEQUENCE [LARGE SCALE GENOMIC DNA]</scope>
    <source>
        <strain evidence="17 18">DSM 100065</strain>
    </source>
</reference>
<evidence type="ECO:0000256" key="12">
    <source>
        <dbReference type="ARBA" id="ARBA00023268"/>
    </source>
</evidence>
<name>A0A2T0ZVR4_9ACTN</name>
<dbReference type="Gene3D" id="3.20.190.10">
    <property type="entry name" value="MutM-like, N-terminal"/>
    <property type="match status" value="1"/>
</dbReference>
<dbReference type="InterPro" id="IPR010979">
    <property type="entry name" value="Ribosomal_uS13-like_H2TH"/>
</dbReference>
<accession>A0A2T0ZVR4</accession>
<dbReference type="InterPro" id="IPR010663">
    <property type="entry name" value="Znf_FPG/IleRS"/>
</dbReference>
<evidence type="ECO:0000256" key="6">
    <source>
        <dbReference type="ARBA" id="ARBA00022771"/>
    </source>
</evidence>
<evidence type="ECO:0000256" key="13">
    <source>
        <dbReference type="ARBA" id="ARBA00023295"/>
    </source>
</evidence>
<keyword evidence="18" id="KW-1185">Reference proteome</keyword>
<dbReference type="PANTHER" id="PTHR42697:SF3">
    <property type="entry name" value="ENDONUCLEASE 8 1"/>
    <property type="match status" value="1"/>
</dbReference>
<dbReference type="Gene3D" id="1.10.8.50">
    <property type="match status" value="1"/>
</dbReference>
<sequence>MPEGHIAERVAREHKRYFGRQRLRIDSPQGKFEHGAGLLDGACLVNVTAIGKHTLHRFRRDENAPAARDLWMHVHLGLYGKWASGDLPAPALRGMVRVRLLGEQHWAELRGPTTCEVLNGAGLKRLTERLGEDPLHTKLSGAAAYAKIANSGRPIGELLMDQAVVSGVGNVYRAEVLFRHGIAPHRPGNRIAAEEWTALWMDLETLMRSGVRLGRIITTAAADRDSRSRTVHPADQYYVYRRHGLPCRVCGTPVSVELAAGRRLYYCAVCQPA</sequence>
<dbReference type="AlphaFoldDB" id="A0A2T0ZVR4"/>
<dbReference type="Pfam" id="PF06827">
    <property type="entry name" value="zf-FPG_IleRS"/>
    <property type="match status" value="1"/>
</dbReference>
<dbReference type="GO" id="GO:0008534">
    <property type="term" value="F:oxidized purine nucleobase lesion DNA N-glycosylase activity"/>
    <property type="evidence" value="ECO:0007669"/>
    <property type="project" value="UniProtKB-ARBA"/>
</dbReference>
<keyword evidence="4" id="KW-0479">Metal-binding</keyword>
<gene>
    <name evidence="17" type="ORF">CLV47_11760</name>
</gene>
<evidence type="ECO:0000256" key="8">
    <source>
        <dbReference type="ARBA" id="ARBA00022833"/>
    </source>
</evidence>
<dbReference type="InterPro" id="IPR015886">
    <property type="entry name" value="H2TH_FPG"/>
</dbReference>
<evidence type="ECO:0000313" key="17">
    <source>
        <dbReference type="EMBL" id="PRZ40423.1"/>
    </source>
</evidence>
<dbReference type="InterPro" id="IPR035937">
    <property type="entry name" value="FPG_N"/>
</dbReference>
<keyword evidence="7" id="KW-0378">Hydrolase</keyword>
<dbReference type="SMART" id="SM00898">
    <property type="entry name" value="Fapy_DNA_glyco"/>
    <property type="match status" value="1"/>
</dbReference>
<dbReference type="SUPFAM" id="SSF81624">
    <property type="entry name" value="N-terminal domain of MutM-like DNA repair proteins"/>
    <property type="match status" value="1"/>
</dbReference>
<comment type="catalytic activity">
    <reaction evidence="14">
        <text>2'-deoxyribonucleotide-(2'-deoxyribose 5'-phosphate)-2'-deoxyribonucleotide-DNA = a 3'-end 2'-deoxyribonucleotide-(2,3-dehydro-2,3-deoxyribose 5'-phosphate)-DNA + a 5'-end 5'-phospho-2'-deoxyribonucleoside-DNA + H(+)</text>
        <dbReference type="Rhea" id="RHEA:66592"/>
        <dbReference type="Rhea" id="RHEA-COMP:13180"/>
        <dbReference type="Rhea" id="RHEA-COMP:16897"/>
        <dbReference type="Rhea" id="RHEA-COMP:17067"/>
        <dbReference type="ChEBI" id="CHEBI:15378"/>
        <dbReference type="ChEBI" id="CHEBI:136412"/>
        <dbReference type="ChEBI" id="CHEBI:157695"/>
        <dbReference type="ChEBI" id="CHEBI:167181"/>
        <dbReference type="EC" id="4.2.99.18"/>
    </reaction>
</comment>
<feature type="domain" description="FPG-type" evidence="16">
    <location>
        <begin position="238"/>
        <end position="272"/>
    </location>
</feature>
<dbReference type="PROSITE" id="PS51066">
    <property type="entry name" value="ZF_FPG_2"/>
    <property type="match status" value="1"/>
</dbReference>
<dbReference type="SUPFAM" id="SSF46946">
    <property type="entry name" value="S13-like H2TH domain"/>
    <property type="match status" value="1"/>
</dbReference>
<keyword evidence="11" id="KW-0456">Lyase</keyword>
<comment type="caution">
    <text evidence="17">The sequence shown here is derived from an EMBL/GenBank/DDBJ whole genome shotgun (WGS) entry which is preliminary data.</text>
</comment>
<comment type="cofactor">
    <cofactor evidence="1">
        <name>Zn(2+)</name>
        <dbReference type="ChEBI" id="CHEBI:29105"/>
    </cofactor>
</comment>
<evidence type="ECO:0000256" key="15">
    <source>
        <dbReference type="PROSITE-ProRule" id="PRU00391"/>
    </source>
</evidence>
<dbReference type="GO" id="GO:0003684">
    <property type="term" value="F:damaged DNA binding"/>
    <property type="evidence" value="ECO:0007669"/>
    <property type="project" value="InterPro"/>
</dbReference>
<keyword evidence="9" id="KW-0238">DNA-binding</keyword>
<evidence type="ECO:0000256" key="7">
    <source>
        <dbReference type="ARBA" id="ARBA00022801"/>
    </source>
</evidence>
<evidence type="ECO:0000313" key="18">
    <source>
        <dbReference type="Proteomes" id="UP000237752"/>
    </source>
</evidence>
<keyword evidence="6 15" id="KW-0863">Zinc-finger</keyword>
<dbReference type="PANTHER" id="PTHR42697">
    <property type="entry name" value="ENDONUCLEASE 8"/>
    <property type="match status" value="1"/>
</dbReference>
<dbReference type="CDD" id="cd08970">
    <property type="entry name" value="AcNei1_N"/>
    <property type="match status" value="1"/>
</dbReference>
<proteinExistence type="inferred from homology"/>